<dbReference type="GO" id="GO:0006865">
    <property type="term" value="P:amino acid transport"/>
    <property type="evidence" value="ECO:0007669"/>
    <property type="project" value="UniProtKB-KW"/>
</dbReference>
<keyword evidence="2" id="KW-0813">Transport</keyword>
<gene>
    <name evidence="11" type="ORF">EDC65_4406</name>
</gene>
<feature type="transmembrane region" description="Helical" evidence="10">
    <location>
        <begin position="255"/>
        <end position="277"/>
    </location>
</feature>
<evidence type="ECO:0000256" key="9">
    <source>
        <dbReference type="SAM" id="MobiDB-lite"/>
    </source>
</evidence>
<dbReference type="Proteomes" id="UP000278222">
    <property type="component" value="Unassembled WGS sequence"/>
</dbReference>
<feature type="transmembrane region" description="Helical" evidence="10">
    <location>
        <begin position="169"/>
        <end position="189"/>
    </location>
</feature>
<keyword evidence="12" id="KW-1185">Reference proteome</keyword>
<dbReference type="GO" id="GO:0022857">
    <property type="term" value="F:transmembrane transporter activity"/>
    <property type="evidence" value="ECO:0007669"/>
    <property type="project" value="InterPro"/>
</dbReference>
<dbReference type="CDD" id="cd06582">
    <property type="entry name" value="TM_PBP1_LivH_like"/>
    <property type="match status" value="1"/>
</dbReference>
<evidence type="ECO:0000256" key="6">
    <source>
        <dbReference type="ARBA" id="ARBA00022989"/>
    </source>
</evidence>
<reference evidence="11 12" key="1">
    <citation type="submission" date="2018-11" db="EMBL/GenBank/DDBJ databases">
        <title>Genomic Encyclopedia of Type Strains, Phase IV (KMG-IV): sequencing the most valuable type-strain genomes for metagenomic binning, comparative biology and taxonomic classification.</title>
        <authorList>
            <person name="Goeker M."/>
        </authorList>
    </citation>
    <scope>NUCLEOTIDE SEQUENCE [LARGE SCALE GENOMIC DNA]</scope>
    <source>
        <strain evidence="11 12">DSM 5900</strain>
    </source>
</reference>
<feature type="transmembrane region" description="Helical" evidence="10">
    <location>
        <begin position="92"/>
        <end position="113"/>
    </location>
</feature>
<comment type="caution">
    <text evidence="11">The sequence shown here is derived from an EMBL/GenBank/DDBJ whole genome shotgun (WGS) entry which is preliminary data.</text>
</comment>
<feature type="transmembrane region" description="Helical" evidence="10">
    <location>
        <begin position="43"/>
        <end position="61"/>
    </location>
</feature>
<evidence type="ECO:0000256" key="3">
    <source>
        <dbReference type="ARBA" id="ARBA00022475"/>
    </source>
</evidence>
<evidence type="ECO:0000256" key="7">
    <source>
        <dbReference type="ARBA" id="ARBA00023136"/>
    </source>
</evidence>
<dbReference type="PANTHER" id="PTHR11795">
    <property type="entry name" value="BRANCHED-CHAIN AMINO ACID TRANSPORT SYSTEM PERMEASE PROTEIN LIVH"/>
    <property type="match status" value="1"/>
</dbReference>
<protein>
    <submittedName>
        <fullName evidence="11">Amino acid/amide ABC transporter membrane protein 1 (HAAT family)</fullName>
    </submittedName>
</protein>
<evidence type="ECO:0000256" key="5">
    <source>
        <dbReference type="ARBA" id="ARBA00022970"/>
    </source>
</evidence>
<feature type="transmembrane region" description="Helical" evidence="10">
    <location>
        <begin position="284"/>
        <end position="306"/>
    </location>
</feature>
<evidence type="ECO:0000256" key="2">
    <source>
        <dbReference type="ARBA" id="ARBA00022448"/>
    </source>
</evidence>
<dbReference type="InterPro" id="IPR052157">
    <property type="entry name" value="BCAA_transport_permease"/>
</dbReference>
<evidence type="ECO:0000256" key="4">
    <source>
        <dbReference type="ARBA" id="ARBA00022692"/>
    </source>
</evidence>
<name>A0A3N1KX12_9PROT</name>
<proteinExistence type="inferred from homology"/>
<accession>A0A3N1KX12</accession>
<dbReference type="PANTHER" id="PTHR11795:SF442">
    <property type="entry name" value="ABC TRANSPORTER ATP-BINDING PROTEIN"/>
    <property type="match status" value="1"/>
</dbReference>
<dbReference type="InterPro" id="IPR001851">
    <property type="entry name" value="ABC_transp_permease"/>
</dbReference>
<dbReference type="GO" id="GO:0005886">
    <property type="term" value="C:plasma membrane"/>
    <property type="evidence" value="ECO:0007669"/>
    <property type="project" value="UniProtKB-SubCell"/>
</dbReference>
<keyword evidence="7 10" id="KW-0472">Membrane</keyword>
<keyword evidence="3" id="KW-1003">Cell membrane</keyword>
<evidence type="ECO:0000313" key="12">
    <source>
        <dbReference type="Proteomes" id="UP000278222"/>
    </source>
</evidence>
<dbReference type="Pfam" id="PF02653">
    <property type="entry name" value="BPD_transp_2"/>
    <property type="match status" value="1"/>
</dbReference>
<evidence type="ECO:0000256" key="1">
    <source>
        <dbReference type="ARBA" id="ARBA00004651"/>
    </source>
</evidence>
<feature type="transmembrane region" description="Helical" evidence="10">
    <location>
        <begin position="220"/>
        <end position="243"/>
    </location>
</feature>
<sequence length="316" mass="32770">MGKAAPEEGDAKHADAGATRTRRAPGPTPQGAFPMVINVLNGLVYGGLLYILSVGLVLIFGLRRVVNFAHGSLFMVGGYIAFAVAAHGGFWVALPVAIAALAILGVILDRFVFRPLQHEDPIATVLVTFGLLLVLEDVVKTIWGKDFLSLAAPPLLSGTVSIAGETFPVYRLMVIGVAVLVAAGLSLWLRFSRIGLYVRASSVDPVTTGMQGVDTDRVSAVVVAIGAGLAGLSGTIAAPLMALSPSMGSFILIDSFIVVVVGGLGSFTGAFIAALLIGQVHNFGIVYVPWAASLIPFLLMVAVLIWRPTGLAGGRA</sequence>
<keyword evidence="5" id="KW-0029">Amino-acid transport</keyword>
<comment type="subcellular location">
    <subcellularLocation>
        <location evidence="1">Cell membrane</location>
        <topology evidence="1">Multi-pass membrane protein</topology>
    </subcellularLocation>
</comment>
<keyword evidence="6 10" id="KW-1133">Transmembrane helix</keyword>
<feature type="transmembrane region" description="Helical" evidence="10">
    <location>
        <begin position="68"/>
        <end position="86"/>
    </location>
</feature>
<evidence type="ECO:0000256" key="10">
    <source>
        <dbReference type="SAM" id="Phobius"/>
    </source>
</evidence>
<feature type="region of interest" description="Disordered" evidence="9">
    <location>
        <begin position="1"/>
        <end position="27"/>
    </location>
</feature>
<keyword evidence="4 10" id="KW-0812">Transmembrane</keyword>
<evidence type="ECO:0000256" key="8">
    <source>
        <dbReference type="ARBA" id="ARBA00037998"/>
    </source>
</evidence>
<feature type="compositionally biased region" description="Basic and acidic residues" evidence="9">
    <location>
        <begin position="1"/>
        <end position="15"/>
    </location>
</feature>
<comment type="similarity">
    <text evidence="8">Belongs to the binding-protein-dependent transport system permease family. LivHM subfamily.</text>
</comment>
<feature type="transmembrane region" description="Helical" evidence="10">
    <location>
        <begin position="125"/>
        <end position="143"/>
    </location>
</feature>
<organism evidence="11 12">
    <name type="scientific">Stella humosa</name>
    <dbReference type="NCBI Taxonomy" id="94"/>
    <lineage>
        <taxon>Bacteria</taxon>
        <taxon>Pseudomonadati</taxon>
        <taxon>Pseudomonadota</taxon>
        <taxon>Alphaproteobacteria</taxon>
        <taxon>Rhodospirillales</taxon>
        <taxon>Stellaceae</taxon>
        <taxon>Stella</taxon>
    </lineage>
</organism>
<dbReference type="EMBL" id="RJKX01000016">
    <property type="protein sequence ID" value="ROP83757.1"/>
    <property type="molecule type" value="Genomic_DNA"/>
</dbReference>
<evidence type="ECO:0000313" key="11">
    <source>
        <dbReference type="EMBL" id="ROP83757.1"/>
    </source>
</evidence>
<dbReference type="AlphaFoldDB" id="A0A3N1KX12"/>